<dbReference type="Proteomes" id="UP001596282">
    <property type="component" value="Unassembled WGS sequence"/>
</dbReference>
<organism evidence="2 3">
    <name type="scientific">Lactiplantibacillus daowaiensis</name>
    <dbReference type="NCBI Taxonomy" id="2559918"/>
    <lineage>
        <taxon>Bacteria</taxon>
        <taxon>Bacillati</taxon>
        <taxon>Bacillota</taxon>
        <taxon>Bacilli</taxon>
        <taxon>Lactobacillales</taxon>
        <taxon>Lactobacillaceae</taxon>
        <taxon>Lactiplantibacillus</taxon>
    </lineage>
</organism>
<keyword evidence="3" id="KW-1185">Reference proteome</keyword>
<evidence type="ECO:0000313" key="3">
    <source>
        <dbReference type="Proteomes" id="UP001596282"/>
    </source>
</evidence>
<feature type="signal peptide" evidence="1">
    <location>
        <begin position="1"/>
        <end position="26"/>
    </location>
</feature>
<proteinExistence type="predicted"/>
<keyword evidence="1" id="KW-0732">Signal</keyword>
<accession>A0ABW1S3G6</accession>
<feature type="chain" id="PRO_5046596542" description="Extracellular protein" evidence="1">
    <location>
        <begin position="27"/>
        <end position="209"/>
    </location>
</feature>
<name>A0ABW1S3G6_9LACO</name>
<dbReference type="RefSeq" id="WP_137627491.1">
    <property type="nucleotide sequence ID" value="NZ_BJDJ01000002.1"/>
</dbReference>
<comment type="caution">
    <text evidence="2">The sequence shown here is derived from an EMBL/GenBank/DDBJ whole genome shotgun (WGS) entry which is preliminary data.</text>
</comment>
<sequence>MKHTYLLAGLVGVSALGLLAGPTAQAKTKVTGHLTKTTVEYANAAKTATFKGQASAKVKKVVLTYGNTKKVTAKVNRQQFKISKAFTGYRTFKLYGTNQKGTRITKVYTYGAETYTTKTPRVTQTDRSGVMGTLLVSMQVPSASVVTIYQHDNMLTKQYSGGTTALFHLSGINATKYHLTVTARQAGRKTSPTAIIPVVKPGLILETNY</sequence>
<evidence type="ECO:0000313" key="2">
    <source>
        <dbReference type="EMBL" id="MFC6182244.1"/>
    </source>
</evidence>
<protein>
    <recommendedName>
        <fullName evidence="4">Extracellular protein</fullName>
    </recommendedName>
</protein>
<evidence type="ECO:0008006" key="4">
    <source>
        <dbReference type="Google" id="ProtNLM"/>
    </source>
</evidence>
<evidence type="ECO:0000256" key="1">
    <source>
        <dbReference type="SAM" id="SignalP"/>
    </source>
</evidence>
<reference evidence="3" key="1">
    <citation type="journal article" date="2019" name="Int. J. Syst. Evol. Microbiol.">
        <title>The Global Catalogue of Microorganisms (GCM) 10K type strain sequencing project: providing services to taxonomists for standard genome sequencing and annotation.</title>
        <authorList>
            <consortium name="The Broad Institute Genomics Platform"/>
            <consortium name="The Broad Institute Genome Sequencing Center for Infectious Disease"/>
            <person name="Wu L."/>
            <person name="Ma J."/>
        </authorList>
    </citation>
    <scope>NUCLEOTIDE SEQUENCE [LARGE SCALE GENOMIC DNA]</scope>
    <source>
        <strain evidence="3">CCM 8933</strain>
    </source>
</reference>
<dbReference type="EMBL" id="JBHSSC010000044">
    <property type="protein sequence ID" value="MFC6182244.1"/>
    <property type="molecule type" value="Genomic_DNA"/>
</dbReference>
<gene>
    <name evidence="2" type="ORF">ACFP5Y_13490</name>
</gene>